<evidence type="ECO:0000256" key="2">
    <source>
        <dbReference type="ARBA" id="ARBA00022803"/>
    </source>
</evidence>
<dbReference type="InterPro" id="IPR011990">
    <property type="entry name" value="TPR-like_helical_dom_sf"/>
</dbReference>
<dbReference type="RefSeq" id="WP_111069963.1">
    <property type="nucleotide sequence ID" value="NZ_CP029833.1"/>
</dbReference>
<dbReference type="Proteomes" id="UP000249605">
    <property type="component" value="Plasmid unnamed3"/>
</dbReference>
<dbReference type="Pfam" id="PF13181">
    <property type="entry name" value="TPR_8"/>
    <property type="match status" value="1"/>
</dbReference>
<organism evidence="4 5">
    <name type="scientific">Azospirillum ramasamyi</name>
    <dbReference type="NCBI Taxonomy" id="682998"/>
    <lineage>
        <taxon>Bacteria</taxon>
        <taxon>Pseudomonadati</taxon>
        <taxon>Pseudomonadota</taxon>
        <taxon>Alphaproteobacteria</taxon>
        <taxon>Rhodospirillales</taxon>
        <taxon>Azospirillaceae</taxon>
        <taxon>Azospirillum</taxon>
    </lineage>
</organism>
<dbReference type="AlphaFoldDB" id="A0A2U9SEY1"/>
<gene>
    <name evidence="4" type="ORF">DM194_23385</name>
</gene>
<protein>
    <submittedName>
        <fullName evidence="4">Uncharacterized protein</fullName>
    </submittedName>
</protein>
<keyword evidence="5" id="KW-1185">Reference proteome</keyword>
<dbReference type="SMART" id="SM00028">
    <property type="entry name" value="TPR"/>
    <property type="match status" value="4"/>
</dbReference>
<sequence>MNSVTEMARKALNEANHERAAELYKVKISMEPASLEAWNNLGICYALSGKPRRALTHFKVSRNLRRIDASASLNYAKALFESEFYELSAAAFKECMRISSDNPIFYIGAALSYSKMGEIDAAIACYRLAIDLDPANSSAISGIGTVFESAGLVDQAFIFFKRALAVDKSNHEAMVAYMKHRVRESDADDLDTHILEISENKFLNLEIISDLIKHNQVKKAGKLIRGYFTSQAKNTPIVPRGLYKNGFILATSVAPKNLDHQYSCLKGWMKQGFEVVSINTREELAKIVSADRRFNRINFVEAHRSADHIGKPLIYIDDLISHITTSHKDWVGIINSDIMPSDDASKVILEKHGESLGSGSMVYSRRTDINILSNGQISDKSKFSYGFDMFFSMAGSMMTIGRSHLVFGAPWWDYWLPINCCVNGIHTFEIMEEIGFHVRHDMNWSEEAYKACGIEFLNALRKLMERSRNTSINDSNSPRNVESMKLLNNLFSALNERTTDPEDITLDDLQIFNIVTLGAIDLYARKSSFDAE</sequence>
<dbReference type="PROSITE" id="PS50005">
    <property type="entry name" value="TPR"/>
    <property type="match status" value="2"/>
</dbReference>
<dbReference type="SUPFAM" id="SSF48452">
    <property type="entry name" value="TPR-like"/>
    <property type="match status" value="1"/>
</dbReference>
<dbReference type="InterPro" id="IPR051012">
    <property type="entry name" value="CellSynth/LPSAsmb/PSIAsmb"/>
</dbReference>
<dbReference type="KEGG" id="azm:DM194_23385"/>
<geneLocation type="plasmid" evidence="4 5">
    <name>unnamed3</name>
</geneLocation>
<feature type="repeat" description="TPR" evidence="3">
    <location>
        <begin position="103"/>
        <end position="136"/>
    </location>
</feature>
<keyword evidence="4" id="KW-0614">Plasmid</keyword>
<keyword evidence="1" id="KW-0677">Repeat</keyword>
<dbReference type="InterPro" id="IPR019734">
    <property type="entry name" value="TPR_rpt"/>
</dbReference>
<evidence type="ECO:0000313" key="5">
    <source>
        <dbReference type="Proteomes" id="UP000249605"/>
    </source>
</evidence>
<dbReference type="PANTHER" id="PTHR45586">
    <property type="entry name" value="TPR REPEAT-CONTAINING PROTEIN PA4667"/>
    <property type="match status" value="1"/>
</dbReference>
<evidence type="ECO:0000256" key="1">
    <source>
        <dbReference type="ARBA" id="ARBA00022737"/>
    </source>
</evidence>
<keyword evidence="2 3" id="KW-0802">TPR repeat</keyword>
<dbReference type="PANTHER" id="PTHR45586:SF1">
    <property type="entry name" value="LIPOPOLYSACCHARIDE ASSEMBLY PROTEIN B"/>
    <property type="match status" value="1"/>
</dbReference>
<accession>A0A2U9SEY1</accession>
<evidence type="ECO:0000256" key="3">
    <source>
        <dbReference type="PROSITE-ProRule" id="PRU00339"/>
    </source>
</evidence>
<evidence type="ECO:0000313" key="4">
    <source>
        <dbReference type="EMBL" id="AWU97236.1"/>
    </source>
</evidence>
<feature type="repeat" description="TPR" evidence="3">
    <location>
        <begin position="137"/>
        <end position="170"/>
    </location>
</feature>
<dbReference type="OrthoDB" id="7739965at2"/>
<proteinExistence type="predicted"/>
<reference evidence="4 5" key="1">
    <citation type="submission" date="2018-06" db="EMBL/GenBank/DDBJ databases">
        <title>Complete genome sequencing of Azospirillum sp. M2T2B2.</title>
        <authorList>
            <person name="Heo J."/>
            <person name="Kim S.-J."/>
            <person name="Kwon S.-W."/>
            <person name="Anandham R."/>
        </authorList>
    </citation>
    <scope>NUCLEOTIDE SEQUENCE [LARGE SCALE GENOMIC DNA]</scope>
    <source>
        <strain evidence="4 5">M2T2B2</strain>
        <plasmid evidence="4 5">unnamed3</plasmid>
    </source>
</reference>
<dbReference type="Gene3D" id="1.25.40.10">
    <property type="entry name" value="Tetratricopeptide repeat domain"/>
    <property type="match status" value="1"/>
</dbReference>
<dbReference type="EMBL" id="CP029833">
    <property type="protein sequence ID" value="AWU97236.1"/>
    <property type="molecule type" value="Genomic_DNA"/>
</dbReference>
<name>A0A2U9SEY1_9PROT</name>